<evidence type="ECO:0000313" key="3">
    <source>
        <dbReference type="EMBL" id="MCQ4333074.1"/>
    </source>
</evidence>
<dbReference type="Pfam" id="PF21476">
    <property type="entry name" value="PF0610-like_N"/>
    <property type="match status" value="1"/>
</dbReference>
<dbReference type="InterPro" id="IPR049159">
    <property type="entry name" value="PF0610-like_wHTH_N"/>
</dbReference>
<evidence type="ECO:0000313" key="4">
    <source>
        <dbReference type="Proteomes" id="UP001139494"/>
    </source>
</evidence>
<sequence>MEGTERTTRQRIAETLREEPAAAGKIAGEFGVTAGAALSHVEHIAESLDGTDEELLVSPPECRDCGFTGFDDLINRPSRCPECKSESVAEPAFTIR</sequence>
<evidence type="ECO:0000259" key="1">
    <source>
        <dbReference type="Pfam" id="PF21476"/>
    </source>
</evidence>
<accession>A0A9R1D482</accession>
<dbReference type="InterPro" id="IPR038767">
    <property type="entry name" value="PF0610-like"/>
</dbReference>
<keyword evidence="4" id="KW-1185">Reference proteome</keyword>
<dbReference type="RefSeq" id="WP_256029093.1">
    <property type="nucleotide sequence ID" value="NZ_JAHLKM010000005.1"/>
</dbReference>
<dbReference type="InterPro" id="IPR057022">
    <property type="entry name" value="PF0610-like_Zn_ribbon_C"/>
</dbReference>
<organism evidence="3 4">
    <name type="scientific">Natronomonas aquatica</name>
    <dbReference type="NCBI Taxonomy" id="2841590"/>
    <lineage>
        <taxon>Archaea</taxon>
        <taxon>Methanobacteriati</taxon>
        <taxon>Methanobacteriota</taxon>
        <taxon>Stenosarchaea group</taxon>
        <taxon>Halobacteria</taxon>
        <taxon>Halobacteriales</taxon>
        <taxon>Natronomonadaceae</taxon>
        <taxon>Natronomonas</taxon>
    </lineage>
</organism>
<dbReference type="AlphaFoldDB" id="A0A9R1D482"/>
<reference evidence="3" key="1">
    <citation type="journal article" date="2023" name="Front. Microbiol.">
        <title>Genomic-based phylogenetic and metabolic analyses of the genus Natronomonas, and description of Natronomonas aquatica sp. nov.</title>
        <authorList>
            <person name="Garcia-Roldan A."/>
            <person name="Duran-Viseras A."/>
            <person name="de la Haba R.R."/>
            <person name="Corral P."/>
            <person name="Sanchez-Porro C."/>
            <person name="Ventosa A."/>
        </authorList>
    </citation>
    <scope>NUCLEOTIDE SEQUENCE</scope>
    <source>
        <strain evidence="3">F2-12</strain>
    </source>
</reference>
<dbReference type="EMBL" id="JAHLKM010000005">
    <property type="protein sequence ID" value="MCQ4333074.1"/>
    <property type="molecule type" value="Genomic_DNA"/>
</dbReference>
<feature type="domain" description="PF0610-like rubredoxin-like zinc beta-ribbon C-terminal" evidence="2">
    <location>
        <begin position="59"/>
        <end position="95"/>
    </location>
</feature>
<dbReference type="InterPro" id="IPR036390">
    <property type="entry name" value="WH_DNA-bd_sf"/>
</dbReference>
<protein>
    <submittedName>
        <fullName evidence="3">Transcriptional regulator</fullName>
    </submittedName>
</protein>
<dbReference type="SUPFAM" id="SSF46785">
    <property type="entry name" value="Winged helix' DNA-binding domain"/>
    <property type="match status" value="1"/>
</dbReference>
<dbReference type="PANTHER" id="PTHR40663">
    <property type="match status" value="1"/>
</dbReference>
<evidence type="ECO:0000259" key="2">
    <source>
        <dbReference type="Pfam" id="PF23470"/>
    </source>
</evidence>
<gene>
    <name evidence="3" type="ORF">KM295_06095</name>
</gene>
<name>A0A9R1D482_9EURY</name>
<dbReference type="Pfam" id="PF23470">
    <property type="entry name" value="Zn_ribbon_PF0610"/>
    <property type="match status" value="1"/>
</dbReference>
<proteinExistence type="predicted"/>
<feature type="domain" description="PF0610-like winged HTH N-terminal" evidence="1">
    <location>
        <begin position="7"/>
        <end position="56"/>
    </location>
</feature>
<dbReference type="Proteomes" id="UP001139494">
    <property type="component" value="Unassembled WGS sequence"/>
</dbReference>
<dbReference type="PANTHER" id="PTHR40663:SF2">
    <property type="entry name" value="TRANSCRIPTIONAL REGULATOR"/>
    <property type="match status" value="1"/>
</dbReference>
<comment type="caution">
    <text evidence="3">The sequence shown here is derived from an EMBL/GenBank/DDBJ whole genome shotgun (WGS) entry which is preliminary data.</text>
</comment>